<keyword evidence="3" id="KW-1185">Reference proteome</keyword>
<organism evidence="2 3">
    <name type="scientific">Pseudoroseicyclus aestuarii</name>
    <dbReference type="NCBI Taxonomy" id="1795041"/>
    <lineage>
        <taxon>Bacteria</taxon>
        <taxon>Pseudomonadati</taxon>
        <taxon>Pseudomonadota</taxon>
        <taxon>Alphaproteobacteria</taxon>
        <taxon>Rhodobacterales</taxon>
        <taxon>Paracoccaceae</taxon>
        <taxon>Pseudoroseicyclus</taxon>
    </lineage>
</organism>
<reference evidence="2 3" key="1">
    <citation type="submission" date="2018-06" db="EMBL/GenBank/DDBJ databases">
        <title>Genomic Encyclopedia of Type Strains, Phase III (KMG-III): the genomes of soil and plant-associated and newly described type strains.</title>
        <authorList>
            <person name="Whitman W."/>
        </authorList>
    </citation>
    <scope>NUCLEOTIDE SEQUENCE [LARGE SCALE GENOMIC DNA]</scope>
    <source>
        <strain evidence="2 3">CECT 9025</strain>
    </source>
</reference>
<gene>
    <name evidence="2" type="ORF">DFP88_10548</name>
</gene>
<evidence type="ECO:0000256" key="1">
    <source>
        <dbReference type="SAM" id="Coils"/>
    </source>
</evidence>
<comment type="caution">
    <text evidence="2">The sequence shown here is derived from an EMBL/GenBank/DDBJ whole genome shotgun (WGS) entry which is preliminary data.</text>
</comment>
<evidence type="ECO:0000313" key="3">
    <source>
        <dbReference type="Proteomes" id="UP000248311"/>
    </source>
</evidence>
<feature type="coiled-coil region" evidence="1">
    <location>
        <begin position="27"/>
        <end position="54"/>
    </location>
</feature>
<accession>A0A318SPF0</accession>
<name>A0A318SPF0_9RHOB</name>
<dbReference type="EMBL" id="QJTE01000005">
    <property type="protein sequence ID" value="PYE82208.1"/>
    <property type="molecule type" value="Genomic_DNA"/>
</dbReference>
<dbReference type="Proteomes" id="UP000248311">
    <property type="component" value="Unassembled WGS sequence"/>
</dbReference>
<proteinExistence type="predicted"/>
<dbReference type="AlphaFoldDB" id="A0A318SPF0"/>
<sequence>MTTRITPLERQLLDQVRTLGREMQERDVRQREEIAALQQQLDDLQSSVATLIVALDAV</sequence>
<protein>
    <submittedName>
        <fullName evidence="2">Uncharacterized protein</fullName>
    </submittedName>
</protein>
<keyword evidence="1" id="KW-0175">Coiled coil</keyword>
<evidence type="ECO:0000313" key="2">
    <source>
        <dbReference type="EMBL" id="PYE82208.1"/>
    </source>
</evidence>